<comment type="caution">
    <text evidence="1">The sequence shown here is derived from an EMBL/GenBank/DDBJ whole genome shotgun (WGS) entry which is preliminary data.</text>
</comment>
<keyword evidence="2" id="KW-1185">Reference proteome</keyword>
<name>A0A812MB88_9DINO</name>
<proteinExistence type="predicted"/>
<protein>
    <submittedName>
        <fullName evidence="1">Uncharacterized protein</fullName>
    </submittedName>
</protein>
<gene>
    <name evidence="1" type="ORF">SNAT2548_LOCUS13457</name>
</gene>
<organism evidence="1 2">
    <name type="scientific">Symbiodinium natans</name>
    <dbReference type="NCBI Taxonomy" id="878477"/>
    <lineage>
        <taxon>Eukaryota</taxon>
        <taxon>Sar</taxon>
        <taxon>Alveolata</taxon>
        <taxon>Dinophyceae</taxon>
        <taxon>Suessiales</taxon>
        <taxon>Symbiodiniaceae</taxon>
        <taxon>Symbiodinium</taxon>
    </lineage>
</organism>
<sequence>MGSASGMPVCQCCCENENDSTVSLFPVGVVQNGSSLALVPLDLVSDVADVADDAVTAHTSMPVLPVPVLPPSTLLKSLEGRWFLKSNLRPLCQVWNSQVFFDPDSALRDTVHFLAEEGPNLISLHMNGQTFYGRVSLEAQAAILWDHGESWIKQ</sequence>
<accession>A0A812MB88</accession>
<reference evidence="1" key="1">
    <citation type="submission" date="2021-02" db="EMBL/GenBank/DDBJ databases">
        <authorList>
            <person name="Dougan E. K."/>
            <person name="Rhodes N."/>
            <person name="Thang M."/>
            <person name="Chan C."/>
        </authorList>
    </citation>
    <scope>NUCLEOTIDE SEQUENCE</scope>
</reference>
<dbReference type="AlphaFoldDB" id="A0A812MB88"/>
<dbReference type="EMBL" id="CAJNDS010001413">
    <property type="protein sequence ID" value="CAE7258552.1"/>
    <property type="molecule type" value="Genomic_DNA"/>
</dbReference>
<dbReference type="Proteomes" id="UP000604046">
    <property type="component" value="Unassembled WGS sequence"/>
</dbReference>
<evidence type="ECO:0000313" key="1">
    <source>
        <dbReference type="EMBL" id="CAE7258552.1"/>
    </source>
</evidence>
<evidence type="ECO:0000313" key="2">
    <source>
        <dbReference type="Proteomes" id="UP000604046"/>
    </source>
</evidence>